<evidence type="ECO:0000259" key="8">
    <source>
        <dbReference type="PROSITE" id="PS50053"/>
    </source>
</evidence>
<evidence type="ECO:0000256" key="6">
    <source>
        <dbReference type="SAM" id="MobiDB-lite"/>
    </source>
</evidence>
<dbReference type="FunFam" id="1.10.8.10:FF:000003">
    <property type="entry name" value="UV excision repair protein RAD23 homolog"/>
    <property type="match status" value="1"/>
</dbReference>
<feature type="region of interest" description="Disordered" evidence="6">
    <location>
        <begin position="90"/>
        <end position="140"/>
    </location>
</feature>
<organism evidence="9 10">
    <name type="scientific">Sistotremastrum niveocremeum HHB9708</name>
    <dbReference type="NCBI Taxonomy" id="1314777"/>
    <lineage>
        <taxon>Eukaryota</taxon>
        <taxon>Fungi</taxon>
        <taxon>Dikarya</taxon>
        <taxon>Basidiomycota</taxon>
        <taxon>Agaricomycotina</taxon>
        <taxon>Agaricomycetes</taxon>
        <taxon>Sistotremastrales</taxon>
        <taxon>Sistotremastraceae</taxon>
        <taxon>Sertulicium</taxon>
        <taxon>Sertulicium niveocremeum</taxon>
    </lineage>
</organism>
<feature type="domain" description="Ubiquitin-like" evidence="8">
    <location>
        <begin position="1"/>
        <end position="76"/>
    </location>
</feature>
<dbReference type="GO" id="GO:0006289">
    <property type="term" value="P:nucleotide-excision repair"/>
    <property type="evidence" value="ECO:0007669"/>
    <property type="project" value="UniProtKB-UniRule"/>
</dbReference>
<dbReference type="InterPro" id="IPR004806">
    <property type="entry name" value="Rad23"/>
</dbReference>
<dbReference type="EMBL" id="KV419405">
    <property type="protein sequence ID" value="KZS93909.1"/>
    <property type="molecule type" value="Genomic_DNA"/>
</dbReference>
<dbReference type="GO" id="GO:0070628">
    <property type="term" value="F:proteasome binding"/>
    <property type="evidence" value="ECO:0007669"/>
    <property type="project" value="TreeGrafter"/>
</dbReference>
<dbReference type="InterPro" id="IPR015360">
    <property type="entry name" value="XPC-bd"/>
</dbReference>
<dbReference type="PANTHER" id="PTHR10621">
    <property type="entry name" value="UV EXCISION REPAIR PROTEIN RAD23"/>
    <property type="match status" value="1"/>
</dbReference>
<sequence length="396" mass="41155">MKITIKTLQQKSFQIDADGTDTIADLKRKITESQGHSIESQKIIYSGKVLTDEKTVASCEIKEKDFLVLMVSKPKAKPAAASSAAPSTSVAASAPAPAPSVPEPANVPPTIPAVTPSEVPAPGSSQAPEAAPQPQRAFSDTTSFLSGDALQSSINNMVDMGFARSDVIQALRASYNNPDRAVEYLMNGIPPELSAAAAEPATSAPAAAPIPAPETASNPAPEPLPQAAPATGPQNLFQLAQQQAQGGAAAQQPGAGAGAGSMAGFEALRNHPQFPRIRELVQNDPALLQPLIQQLAQSNPQFAQMINQNPEALFHLLGEGLGAEGAGEEGEALGALAGQEGIHTISVTPEEAAAIQRLQELGFPRQAVIEAYFACEKNEELAANYLFEGGFDDDAT</sequence>
<feature type="compositionally biased region" description="Low complexity" evidence="6">
    <location>
        <begin position="240"/>
        <end position="254"/>
    </location>
</feature>
<evidence type="ECO:0000256" key="3">
    <source>
        <dbReference type="ARBA" id="ARBA00023204"/>
    </source>
</evidence>
<dbReference type="OrthoDB" id="419317at2759"/>
<feature type="domain" description="UBA" evidence="7">
    <location>
        <begin position="348"/>
        <end position="389"/>
    </location>
</feature>
<dbReference type="AlphaFoldDB" id="A0A164V846"/>
<dbReference type="SMART" id="SM00727">
    <property type="entry name" value="STI1"/>
    <property type="match status" value="1"/>
</dbReference>
<keyword evidence="5" id="KW-0963">Cytoplasm</keyword>
<protein>
    <recommendedName>
        <fullName evidence="5">UV excision repair protein RAD23</fullName>
    </recommendedName>
</protein>
<proteinExistence type="inferred from homology"/>
<name>A0A164V846_9AGAM</name>
<feature type="compositionally biased region" description="Pro residues" evidence="6">
    <location>
        <begin position="96"/>
        <end position="111"/>
    </location>
</feature>
<gene>
    <name evidence="9" type="ORF">SISNIDRAFT_453624</name>
</gene>
<dbReference type="SUPFAM" id="SSF46934">
    <property type="entry name" value="UBA-like"/>
    <property type="match status" value="2"/>
</dbReference>
<dbReference type="FunFam" id="3.10.20.90:FF:000254">
    <property type="entry name" value="UV excision repair protein Rad23"/>
    <property type="match status" value="1"/>
</dbReference>
<dbReference type="GO" id="GO:0043130">
    <property type="term" value="F:ubiquitin binding"/>
    <property type="evidence" value="ECO:0007669"/>
    <property type="project" value="UniProtKB-UniRule"/>
</dbReference>
<evidence type="ECO:0000256" key="5">
    <source>
        <dbReference type="RuleBase" id="RU367049"/>
    </source>
</evidence>
<dbReference type="Pfam" id="PF00627">
    <property type="entry name" value="UBA"/>
    <property type="match status" value="2"/>
</dbReference>
<dbReference type="GO" id="GO:0005829">
    <property type="term" value="C:cytosol"/>
    <property type="evidence" value="ECO:0007669"/>
    <property type="project" value="TreeGrafter"/>
</dbReference>
<comment type="subcellular location">
    <subcellularLocation>
        <location evidence="5">Nucleus</location>
    </subcellularLocation>
    <subcellularLocation>
        <location evidence="5">Cytoplasm</location>
    </subcellularLocation>
</comment>
<dbReference type="CDD" id="cd01805">
    <property type="entry name" value="Ubl_Rad23"/>
    <property type="match status" value="1"/>
</dbReference>
<dbReference type="InterPro" id="IPR009060">
    <property type="entry name" value="UBA-like_sf"/>
</dbReference>
<dbReference type="Gene3D" id="3.10.20.90">
    <property type="entry name" value="Phosphatidylinositol 3-kinase Catalytic Subunit, Chain A, domain 1"/>
    <property type="match status" value="1"/>
</dbReference>
<comment type="function">
    <text evidence="5">Multiubiquitin chain receptor involved in modulation of proteasomal degradation. Involved in nucleotide excision repair.</text>
</comment>
<evidence type="ECO:0000256" key="2">
    <source>
        <dbReference type="ARBA" id="ARBA00022763"/>
    </source>
</evidence>
<accession>A0A164V846</accession>
<dbReference type="NCBIfam" id="TIGR00601">
    <property type="entry name" value="rad23"/>
    <property type="match status" value="1"/>
</dbReference>
<dbReference type="InterPro" id="IPR029071">
    <property type="entry name" value="Ubiquitin-like_domsf"/>
</dbReference>
<evidence type="ECO:0000313" key="10">
    <source>
        <dbReference type="Proteomes" id="UP000076722"/>
    </source>
</evidence>
<dbReference type="SMART" id="SM00165">
    <property type="entry name" value="UBA"/>
    <property type="match status" value="2"/>
</dbReference>
<feature type="region of interest" description="Disordered" evidence="6">
    <location>
        <begin position="196"/>
        <end position="262"/>
    </location>
</feature>
<dbReference type="STRING" id="1314777.A0A164V846"/>
<dbReference type="CDD" id="cd14281">
    <property type="entry name" value="UBA2_Rad23_like"/>
    <property type="match status" value="1"/>
</dbReference>
<reference evidence="9 10" key="1">
    <citation type="journal article" date="2016" name="Mol. Biol. Evol.">
        <title>Comparative Genomics of Early-Diverging Mushroom-Forming Fungi Provides Insights into the Origins of Lignocellulose Decay Capabilities.</title>
        <authorList>
            <person name="Nagy L.G."/>
            <person name="Riley R."/>
            <person name="Tritt A."/>
            <person name="Adam C."/>
            <person name="Daum C."/>
            <person name="Floudas D."/>
            <person name="Sun H."/>
            <person name="Yadav J.S."/>
            <person name="Pangilinan J."/>
            <person name="Larsson K.H."/>
            <person name="Matsuura K."/>
            <person name="Barry K."/>
            <person name="Labutti K."/>
            <person name="Kuo R."/>
            <person name="Ohm R.A."/>
            <person name="Bhattacharya S.S."/>
            <person name="Shirouzu T."/>
            <person name="Yoshinaga Y."/>
            <person name="Martin F.M."/>
            <person name="Grigoriev I.V."/>
            <person name="Hibbett D.S."/>
        </authorList>
    </citation>
    <scope>NUCLEOTIDE SEQUENCE [LARGE SCALE GENOMIC DNA]</scope>
    <source>
        <strain evidence="9 10">HHB9708</strain>
    </source>
</reference>
<dbReference type="GO" id="GO:0003684">
    <property type="term" value="F:damaged DNA binding"/>
    <property type="evidence" value="ECO:0007669"/>
    <property type="project" value="UniProtKB-UniRule"/>
</dbReference>
<keyword evidence="4 5" id="KW-0539">Nucleus</keyword>
<dbReference type="PRINTS" id="PR01839">
    <property type="entry name" value="RAD23PROTEIN"/>
</dbReference>
<dbReference type="PROSITE" id="PS50030">
    <property type="entry name" value="UBA"/>
    <property type="match status" value="2"/>
</dbReference>
<dbReference type="GO" id="GO:0031593">
    <property type="term" value="F:polyubiquitin modification-dependent protein binding"/>
    <property type="evidence" value="ECO:0007669"/>
    <property type="project" value="UniProtKB-UniRule"/>
</dbReference>
<feature type="compositionally biased region" description="Low complexity" evidence="6">
    <location>
        <begin position="196"/>
        <end position="219"/>
    </location>
</feature>
<dbReference type="InterPro" id="IPR036353">
    <property type="entry name" value="XPC-bd_sf"/>
</dbReference>
<evidence type="ECO:0000259" key="7">
    <source>
        <dbReference type="PROSITE" id="PS50030"/>
    </source>
</evidence>
<evidence type="ECO:0000256" key="4">
    <source>
        <dbReference type="ARBA" id="ARBA00023242"/>
    </source>
</evidence>
<dbReference type="PROSITE" id="PS50053">
    <property type="entry name" value="UBIQUITIN_2"/>
    <property type="match status" value="1"/>
</dbReference>
<dbReference type="FunFam" id="1.10.8.10:FF:000002">
    <property type="entry name" value="UV excision repair protein RAD23 homolog"/>
    <property type="match status" value="1"/>
</dbReference>
<keyword evidence="2 5" id="KW-0227">DNA damage</keyword>
<evidence type="ECO:0000256" key="1">
    <source>
        <dbReference type="ARBA" id="ARBA00022737"/>
    </source>
</evidence>
<dbReference type="InterPro" id="IPR015940">
    <property type="entry name" value="UBA"/>
</dbReference>
<dbReference type="GO" id="GO:0005654">
    <property type="term" value="C:nucleoplasm"/>
    <property type="evidence" value="ECO:0007669"/>
    <property type="project" value="TreeGrafter"/>
</dbReference>
<dbReference type="SUPFAM" id="SSF101238">
    <property type="entry name" value="XPC-binding domain"/>
    <property type="match status" value="1"/>
</dbReference>
<comment type="similarity">
    <text evidence="5">Belongs to the RAD23 family.</text>
</comment>
<dbReference type="InterPro" id="IPR006636">
    <property type="entry name" value="STI1_HS-bd"/>
</dbReference>
<dbReference type="SUPFAM" id="SSF54236">
    <property type="entry name" value="Ubiquitin-like"/>
    <property type="match status" value="1"/>
</dbReference>
<dbReference type="GO" id="GO:0043161">
    <property type="term" value="P:proteasome-mediated ubiquitin-dependent protein catabolic process"/>
    <property type="evidence" value="ECO:0007669"/>
    <property type="project" value="UniProtKB-UniRule"/>
</dbReference>
<keyword evidence="10" id="KW-1185">Reference proteome</keyword>
<dbReference type="Gene3D" id="1.10.10.540">
    <property type="entry name" value="XPC-binding domain"/>
    <property type="match status" value="1"/>
</dbReference>
<dbReference type="Pfam" id="PF09280">
    <property type="entry name" value="XPC-binding"/>
    <property type="match status" value="1"/>
</dbReference>
<dbReference type="Proteomes" id="UP000076722">
    <property type="component" value="Unassembled WGS sequence"/>
</dbReference>
<dbReference type="CDD" id="cd14280">
    <property type="entry name" value="UBA1_Rad23_like"/>
    <property type="match status" value="1"/>
</dbReference>
<dbReference type="Gene3D" id="1.10.8.10">
    <property type="entry name" value="DNA helicase RuvA subunit, C-terminal domain"/>
    <property type="match status" value="2"/>
</dbReference>
<dbReference type="PANTHER" id="PTHR10621:SF0">
    <property type="entry name" value="UV EXCISION REPAIR PROTEIN RAD23"/>
    <property type="match status" value="1"/>
</dbReference>
<keyword evidence="1" id="KW-0677">Repeat</keyword>
<feature type="domain" description="UBA" evidence="7">
    <location>
        <begin position="148"/>
        <end position="188"/>
    </location>
</feature>
<feature type="compositionally biased region" description="Low complexity" evidence="6">
    <location>
        <begin position="120"/>
        <end position="137"/>
    </location>
</feature>
<dbReference type="SMART" id="SM00213">
    <property type="entry name" value="UBQ"/>
    <property type="match status" value="1"/>
</dbReference>
<dbReference type="Pfam" id="PF00240">
    <property type="entry name" value="ubiquitin"/>
    <property type="match status" value="1"/>
</dbReference>
<evidence type="ECO:0000313" key="9">
    <source>
        <dbReference type="EMBL" id="KZS93909.1"/>
    </source>
</evidence>
<keyword evidence="3 5" id="KW-0234">DNA repair</keyword>
<dbReference type="InterPro" id="IPR000626">
    <property type="entry name" value="Ubiquitin-like_dom"/>
</dbReference>